<gene>
    <name evidence="9" type="ORF">ABID37_001710</name>
</gene>
<keyword evidence="4" id="KW-0547">Nucleotide-binding</keyword>
<evidence type="ECO:0000256" key="3">
    <source>
        <dbReference type="ARBA" id="ARBA00022475"/>
    </source>
</evidence>
<evidence type="ECO:0000313" key="10">
    <source>
        <dbReference type="Proteomes" id="UP001549076"/>
    </source>
</evidence>
<dbReference type="CDD" id="cd03256">
    <property type="entry name" value="ABC_PhnC_transporter"/>
    <property type="match status" value="1"/>
</dbReference>
<dbReference type="Pfam" id="PF00005">
    <property type="entry name" value="ABC_tran"/>
    <property type="match status" value="1"/>
</dbReference>
<evidence type="ECO:0000313" key="9">
    <source>
        <dbReference type="EMBL" id="MET3791502.1"/>
    </source>
</evidence>
<dbReference type="Proteomes" id="UP001549076">
    <property type="component" value="Unassembled WGS sequence"/>
</dbReference>
<evidence type="ECO:0000256" key="1">
    <source>
        <dbReference type="ARBA" id="ARBA00005417"/>
    </source>
</evidence>
<protein>
    <submittedName>
        <fullName evidence="9">Phosphonate transport system ATP-binding protein</fullName>
    </submittedName>
</protein>
<organism evidence="9 10">
    <name type="scientific">Aquamicrobium terrae</name>
    <dbReference type="NCBI Taxonomy" id="1324945"/>
    <lineage>
        <taxon>Bacteria</taxon>
        <taxon>Pseudomonadati</taxon>
        <taxon>Pseudomonadota</taxon>
        <taxon>Alphaproteobacteria</taxon>
        <taxon>Hyphomicrobiales</taxon>
        <taxon>Phyllobacteriaceae</taxon>
        <taxon>Aquamicrobium</taxon>
    </lineage>
</organism>
<evidence type="ECO:0000256" key="7">
    <source>
        <dbReference type="ARBA" id="ARBA00023136"/>
    </source>
</evidence>
<dbReference type="EMBL" id="JBEPML010000004">
    <property type="protein sequence ID" value="MET3791502.1"/>
    <property type="molecule type" value="Genomic_DNA"/>
</dbReference>
<dbReference type="SUPFAM" id="SSF52540">
    <property type="entry name" value="P-loop containing nucleoside triphosphate hydrolases"/>
    <property type="match status" value="1"/>
</dbReference>
<dbReference type="PROSITE" id="PS50893">
    <property type="entry name" value="ABC_TRANSPORTER_2"/>
    <property type="match status" value="1"/>
</dbReference>
<dbReference type="PROSITE" id="PS00211">
    <property type="entry name" value="ABC_TRANSPORTER_1"/>
    <property type="match status" value="1"/>
</dbReference>
<dbReference type="InterPro" id="IPR003439">
    <property type="entry name" value="ABC_transporter-like_ATP-bd"/>
</dbReference>
<dbReference type="PANTHER" id="PTHR43166:SF6">
    <property type="entry name" value="PHOSPHONATES IMPORT ATP-BINDING PROTEIN PHNC"/>
    <property type="match status" value="1"/>
</dbReference>
<dbReference type="InterPro" id="IPR050086">
    <property type="entry name" value="MetN_ABC_transporter-like"/>
</dbReference>
<dbReference type="InterPro" id="IPR003593">
    <property type="entry name" value="AAA+_ATPase"/>
</dbReference>
<comment type="caution">
    <text evidence="9">The sequence shown here is derived from an EMBL/GenBank/DDBJ whole genome shotgun (WGS) entry which is preliminary data.</text>
</comment>
<keyword evidence="7" id="KW-0472">Membrane</keyword>
<evidence type="ECO:0000256" key="5">
    <source>
        <dbReference type="ARBA" id="ARBA00022840"/>
    </source>
</evidence>
<evidence type="ECO:0000256" key="6">
    <source>
        <dbReference type="ARBA" id="ARBA00022967"/>
    </source>
</evidence>
<keyword evidence="5 9" id="KW-0067">ATP-binding</keyword>
<dbReference type="SMART" id="SM00382">
    <property type="entry name" value="AAA"/>
    <property type="match status" value="1"/>
</dbReference>
<dbReference type="InterPro" id="IPR017871">
    <property type="entry name" value="ABC_transporter-like_CS"/>
</dbReference>
<keyword evidence="10" id="KW-1185">Reference proteome</keyword>
<keyword evidence="3" id="KW-1003">Cell membrane</keyword>
<feature type="domain" description="ABC transporter" evidence="8">
    <location>
        <begin position="6"/>
        <end position="249"/>
    </location>
</feature>
<keyword evidence="2" id="KW-0813">Transport</keyword>
<dbReference type="Gene3D" id="3.40.50.300">
    <property type="entry name" value="P-loop containing nucleotide triphosphate hydrolases"/>
    <property type="match status" value="1"/>
</dbReference>
<evidence type="ECO:0000259" key="8">
    <source>
        <dbReference type="PROSITE" id="PS50893"/>
    </source>
</evidence>
<dbReference type="PANTHER" id="PTHR43166">
    <property type="entry name" value="AMINO ACID IMPORT ATP-BINDING PROTEIN"/>
    <property type="match status" value="1"/>
</dbReference>
<proteinExistence type="inferred from homology"/>
<evidence type="ECO:0000256" key="4">
    <source>
        <dbReference type="ARBA" id="ARBA00022741"/>
    </source>
</evidence>
<dbReference type="NCBIfam" id="TIGR02315">
    <property type="entry name" value="ABC_phnC"/>
    <property type="match status" value="1"/>
</dbReference>
<dbReference type="InterPro" id="IPR012693">
    <property type="entry name" value="ABC_transpr_PhnC"/>
</dbReference>
<comment type="similarity">
    <text evidence="1">Belongs to the ABC transporter superfamily.</text>
</comment>
<name>A0ABV2N063_9HYPH</name>
<dbReference type="InterPro" id="IPR027417">
    <property type="entry name" value="P-loop_NTPase"/>
</dbReference>
<dbReference type="GO" id="GO:0005524">
    <property type="term" value="F:ATP binding"/>
    <property type="evidence" value="ECO:0007669"/>
    <property type="project" value="UniProtKB-KW"/>
</dbReference>
<sequence length="250" mass="28076">MPVLEVRNLKVRYAATGPQILKGVEFAVDDSDFCAVIGPSGAGKSTLIRCINRLVEPSEGEIILFGQHVCRLAGGDLRRLRRRIGMIFQEFNLVNRMSVMDNVLSGRLGYTGAWRSLFKAFPREDIERALHLLERVGLQDHVDKRADELSGGQRQRVGIARALMQQPEILLLDEPTSALDPKISRSVMALIKELAEEFKVPVLCNIHDVQLALESCNRIIGMQDGYKKFDGPSRDMRKEDLDAIYAMEVL</sequence>
<keyword evidence="6" id="KW-1278">Translocase</keyword>
<dbReference type="RefSeq" id="WP_354193823.1">
    <property type="nucleotide sequence ID" value="NZ_JBEPML010000004.1"/>
</dbReference>
<accession>A0ABV2N063</accession>
<reference evidence="9 10" key="1">
    <citation type="submission" date="2024-06" db="EMBL/GenBank/DDBJ databases">
        <title>Genomic Encyclopedia of Type Strains, Phase IV (KMG-IV): sequencing the most valuable type-strain genomes for metagenomic binning, comparative biology and taxonomic classification.</title>
        <authorList>
            <person name="Goeker M."/>
        </authorList>
    </citation>
    <scope>NUCLEOTIDE SEQUENCE [LARGE SCALE GENOMIC DNA]</scope>
    <source>
        <strain evidence="9 10">DSM 27865</strain>
    </source>
</reference>
<evidence type="ECO:0000256" key="2">
    <source>
        <dbReference type="ARBA" id="ARBA00022448"/>
    </source>
</evidence>